<dbReference type="EMBL" id="QOQK01000049">
    <property type="protein sequence ID" value="RCL82333.1"/>
    <property type="molecule type" value="Genomic_DNA"/>
</dbReference>
<organism evidence="1 2">
    <name type="scientific">PS1 clade bacterium</name>
    <dbReference type="NCBI Taxonomy" id="2175152"/>
    <lineage>
        <taxon>Bacteria</taxon>
        <taxon>Pseudomonadati</taxon>
        <taxon>Pseudomonadota</taxon>
        <taxon>Alphaproteobacteria</taxon>
        <taxon>PS1 clade</taxon>
    </lineage>
</organism>
<dbReference type="AlphaFoldDB" id="A0A368EFL3"/>
<name>A0A368EFL3_9PROT</name>
<gene>
    <name evidence="1" type="ORF">DBW64_06685</name>
</gene>
<reference evidence="1 2" key="1">
    <citation type="journal article" date="2018" name="Microbiome">
        <title>Fine metagenomic profile of the Mediterranean stratified and mixed water columns revealed by assembly and recruitment.</title>
        <authorList>
            <person name="Haro-Moreno J.M."/>
            <person name="Lopez-Perez M."/>
            <person name="De La Torre J.R."/>
            <person name="Picazo A."/>
            <person name="Camacho A."/>
            <person name="Rodriguez-Valera F."/>
        </authorList>
    </citation>
    <scope>NUCLEOTIDE SEQUENCE [LARGE SCALE GENOMIC DNA]</scope>
    <source>
        <strain evidence="1">MED-G50</strain>
    </source>
</reference>
<proteinExistence type="predicted"/>
<sequence length="162" mass="19292">MNKKMNRRSAFRKKLRPLPEFKYDIETSVKFLLSCAKQRKFISFIEFNRFYKIPDQDWPLVYPLLYRHLNLVLKYCFENNYPPLSVLVVARDMKQSGEMTQRQITRLSKALSKYQGKSSSPTDEVRDMNGLHKLQNLCFESAPNITISKKYNIKQFNENIRP</sequence>
<protein>
    <submittedName>
        <fullName evidence="1">Uncharacterized protein</fullName>
    </submittedName>
</protein>
<evidence type="ECO:0000313" key="1">
    <source>
        <dbReference type="EMBL" id="RCL82333.1"/>
    </source>
</evidence>
<accession>A0A368EFL3</accession>
<evidence type="ECO:0000313" key="2">
    <source>
        <dbReference type="Proteomes" id="UP000252289"/>
    </source>
</evidence>
<comment type="caution">
    <text evidence="1">The sequence shown here is derived from an EMBL/GenBank/DDBJ whole genome shotgun (WGS) entry which is preliminary data.</text>
</comment>
<dbReference type="Proteomes" id="UP000252289">
    <property type="component" value="Unassembled WGS sequence"/>
</dbReference>